<organism evidence="2 3">
    <name type="scientific">Stephania cephalantha</name>
    <dbReference type="NCBI Taxonomy" id="152367"/>
    <lineage>
        <taxon>Eukaryota</taxon>
        <taxon>Viridiplantae</taxon>
        <taxon>Streptophyta</taxon>
        <taxon>Embryophyta</taxon>
        <taxon>Tracheophyta</taxon>
        <taxon>Spermatophyta</taxon>
        <taxon>Magnoliopsida</taxon>
        <taxon>Ranunculales</taxon>
        <taxon>Menispermaceae</taxon>
        <taxon>Menispermoideae</taxon>
        <taxon>Cissampelideae</taxon>
        <taxon>Stephania</taxon>
    </lineage>
</organism>
<accession>A0AAP0KAI6</accession>
<dbReference type="Proteomes" id="UP001419268">
    <property type="component" value="Unassembled WGS sequence"/>
</dbReference>
<evidence type="ECO:0000313" key="2">
    <source>
        <dbReference type="EMBL" id="KAK9147692.1"/>
    </source>
</evidence>
<evidence type="ECO:0000256" key="1">
    <source>
        <dbReference type="SAM" id="MobiDB-lite"/>
    </source>
</evidence>
<dbReference type="AlphaFoldDB" id="A0AAP0KAI6"/>
<reference evidence="2 3" key="1">
    <citation type="submission" date="2024-01" db="EMBL/GenBank/DDBJ databases">
        <title>Genome assemblies of Stephania.</title>
        <authorList>
            <person name="Yang L."/>
        </authorList>
    </citation>
    <scope>NUCLEOTIDE SEQUENCE [LARGE SCALE GENOMIC DNA]</scope>
    <source>
        <strain evidence="2">JXDWG</strain>
        <tissue evidence="2">Leaf</tissue>
    </source>
</reference>
<name>A0AAP0KAI6_9MAGN</name>
<gene>
    <name evidence="2" type="ORF">Scep_006449</name>
</gene>
<dbReference type="EMBL" id="JBBNAG010000003">
    <property type="protein sequence ID" value="KAK9147692.1"/>
    <property type="molecule type" value="Genomic_DNA"/>
</dbReference>
<protein>
    <submittedName>
        <fullName evidence="2">Uncharacterized protein</fullName>
    </submittedName>
</protein>
<keyword evidence="3" id="KW-1185">Reference proteome</keyword>
<evidence type="ECO:0000313" key="3">
    <source>
        <dbReference type="Proteomes" id="UP001419268"/>
    </source>
</evidence>
<comment type="caution">
    <text evidence="2">The sequence shown here is derived from an EMBL/GenBank/DDBJ whole genome shotgun (WGS) entry which is preliminary data.</text>
</comment>
<feature type="region of interest" description="Disordered" evidence="1">
    <location>
        <begin position="1"/>
        <end position="65"/>
    </location>
</feature>
<sequence>MRRRKNSNIPTKRGNSKPPDKERMTQSLPTRRGKLTYIFLQPTKNMSNSKRRKEKDERGWEGLLA</sequence>
<feature type="compositionally biased region" description="Basic and acidic residues" evidence="1">
    <location>
        <begin position="54"/>
        <end position="65"/>
    </location>
</feature>
<proteinExistence type="predicted"/>